<name>A0ABY4L2A1_THEAE</name>
<evidence type="ECO:0000313" key="9">
    <source>
        <dbReference type="EMBL" id="UPT21489.1"/>
    </source>
</evidence>
<evidence type="ECO:0000259" key="8">
    <source>
        <dbReference type="Pfam" id="PF19359"/>
    </source>
</evidence>
<keyword evidence="5 6" id="KW-0472">Membrane</keyword>
<evidence type="ECO:0000256" key="5">
    <source>
        <dbReference type="ARBA" id="ARBA00023136"/>
    </source>
</evidence>
<comment type="subcellular location">
    <subcellularLocation>
        <location evidence="1">Cell membrane</location>
        <topology evidence="1">Multi-pass membrane protein</topology>
    </subcellularLocation>
</comment>
<dbReference type="Gene3D" id="1.20.81.30">
    <property type="entry name" value="Type II secretion system (T2SS), domain F"/>
    <property type="match status" value="1"/>
</dbReference>
<evidence type="ECO:0000256" key="2">
    <source>
        <dbReference type="ARBA" id="ARBA00022475"/>
    </source>
</evidence>
<evidence type="ECO:0000256" key="6">
    <source>
        <dbReference type="SAM" id="Phobius"/>
    </source>
</evidence>
<dbReference type="PANTHER" id="PTHR35007">
    <property type="entry name" value="INTEGRAL MEMBRANE PROTEIN-RELATED"/>
    <property type="match status" value="1"/>
</dbReference>
<keyword evidence="2" id="KW-1003">Cell membrane</keyword>
<gene>
    <name evidence="9" type="ORF">FOF52_11475</name>
</gene>
<dbReference type="InterPro" id="IPR045980">
    <property type="entry name" value="DUF5936"/>
</dbReference>
<dbReference type="Proteomes" id="UP000832041">
    <property type="component" value="Chromosome"/>
</dbReference>
<keyword evidence="10" id="KW-1185">Reference proteome</keyword>
<proteinExistence type="predicted"/>
<dbReference type="InterPro" id="IPR018076">
    <property type="entry name" value="T2SS_GspF_dom"/>
</dbReference>
<evidence type="ECO:0000256" key="1">
    <source>
        <dbReference type="ARBA" id="ARBA00004651"/>
    </source>
</evidence>
<evidence type="ECO:0000259" key="7">
    <source>
        <dbReference type="Pfam" id="PF00482"/>
    </source>
</evidence>
<keyword evidence="4 6" id="KW-1133">Transmembrane helix</keyword>
<dbReference type="Pfam" id="PF00482">
    <property type="entry name" value="T2SSF"/>
    <property type="match status" value="1"/>
</dbReference>
<feature type="domain" description="DUF5936" evidence="8">
    <location>
        <begin position="10"/>
        <end position="138"/>
    </location>
</feature>
<sequence>MSIVLNPLTALLVGLSGALCVALFVWGFHLLTRRSEVAGDFVVEAPKRKTNETFFLHRVTELIGRPFAPTVLEWLGDERQARIQLLIDAAGRPDGLTVRRYAQRKAGEVLLYGGLALLLFLNGSPMLAVVVCCFCALTELSLLSERRNRQEEVQKQLPDFLDVLAVTVSSGLAFRQALARVADSMPGVLAAEFQLALRQMELGTSRRDAFNALRDRNSNEALGRFITALQQSEDLGAPLTQTLHAISTDMRREDAQFLRRKAQQLNPRVTGVTAATMLPGLLLIIGGGIFLGSDIDLSAILG</sequence>
<dbReference type="RefSeq" id="WP_248589971.1">
    <property type="nucleotide sequence ID" value="NZ_BAABEB010000002.1"/>
</dbReference>
<reference evidence="9 10" key="1">
    <citation type="submission" date="2020-04" db="EMBL/GenBank/DDBJ databases">
        <title>Thermobifida alba genome sequencing and assembly.</title>
        <authorList>
            <person name="Luzics S."/>
            <person name="Horvath B."/>
            <person name="Nagy I."/>
            <person name="Toth A."/>
            <person name="Nagy I."/>
            <person name="Kukolya J."/>
        </authorList>
    </citation>
    <scope>NUCLEOTIDE SEQUENCE [LARGE SCALE GENOMIC DNA]</scope>
    <source>
        <strain evidence="9 10">DSM 43795</strain>
    </source>
</reference>
<evidence type="ECO:0000313" key="10">
    <source>
        <dbReference type="Proteomes" id="UP000832041"/>
    </source>
</evidence>
<evidence type="ECO:0000256" key="3">
    <source>
        <dbReference type="ARBA" id="ARBA00022692"/>
    </source>
</evidence>
<accession>A0ABY4L2A1</accession>
<dbReference type="Pfam" id="PF19359">
    <property type="entry name" value="DUF5936"/>
    <property type="match status" value="1"/>
</dbReference>
<evidence type="ECO:0000256" key="4">
    <source>
        <dbReference type="ARBA" id="ARBA00022989"/>
    </source>
</evidence>
<organism evidence="9 10">
    <name type="scientific">Thermobifida alba</name>
    <name type="common">Thermomonospora alba</name>
    <dbReference type="NCBI Taxonomy" id="53522"/>
    <lineage>
        <taxon>Bacteria</taxon>
        <taxon>Bacillati</taxon>
        <taxon>Actinomycetota</taxon>
        <taxon>Actinomycetes</taxon>
        <taxon>Streptosporangiales</taxon>
        <taxon>Nocardiopsidaceae</taxon>
        <taxon>Thermobifida</taxon>
    </lineage>
</organism>
<feature type="transmembrane region" description="Helical" evidence="6">
    <location>
        <begin position="12"/>
        <end position="31"/>
    </location>
</feature>
<dbReference type="PANTHER" id="PTHR35007:SF2">
    <property type="entry name" value="PILUS ASSEMBLE PROTEIN"/>
    <property type="match status" value="1"/>
</dbReference>
<feature type="transmembrane region" description="Helical" evidence="6">
    <location>
        <begin position="109"/>
        <end position="140"/>
    </location>
</feature>
<protein>
    <submittedName>
        <fullName evidence="9">Type II secretion system F family protein</fullName>
    </submittedName>
</protein>
<feature type="domain" description="Type II secretion system protein GspF" evidence="7">
    <location>
        <begin position="160"/>
        <end position="285"/>
    </location>
</feature>
<keyword evidence="3 6" id="KW-0812">Transmembrane</keyword>
<dbReference type="InterPro" id="IPR042094">
    <property type="entry name" value="T2SS_GspF_sf"/>
</dbReference>
<dbReference type="EMBL" id="CP051627">
    <property type="protein sequence ID" value="UPT21489.1"/>
    <property type="molecule type" value="Genomic_DNA"/>
</dbReference>
<feature type="transmembrane region" description="Helical" evidence="6">
    <location>
        <begin position="269"/>
        <end position="291"/>
    </location>
</feature>